<dbReference type="PANTHER" id="PTHR22907:SF54">
    <property type="entry name" value="GH04558P"/>
    <property type="match status" value="1"/>
</dbReference>
<name>A0A183D7W5_9BILA</name>
<feature type="transmembrane region" description="Helical" evidence="3">
    <location>
        <begin position="15"/>
        <end position="34"/>
    </location>
</feature>
<evidence type="ECO:0000313" key="6">
    <source>
        <dbReference type="Proteomes" id="UP000271098"/>
    </source>
</evidence>
<evidence type="ECO:0000313" key="5">
    <source>
        <dbReference type="EMBL" id="VDK47480.1"/>
    </source>
</evidence>
<evidence type="ECO:0000256" key="3">
    <source>
        <dbReference type="SAM" id="Phobius"/>
    </source>
</evidence>
<gene>
    <name evidence="5" type="ORF">GPUH_LOCUS4807</name>
</gene>
<dbReference type="Proteomes" id="UP000271098">
    <property type="component" value="Unassembled WGS sequence"/>
</dbReference>
<protein>
    <submittedName>
        <fullName evidence="7">ZP domain-containing protein</fullName>
    </submittedName>
</protein>
<feature type="domain" description="ZP" evidence="4">
    <location>
        <begin position="45"/>
        <end position="176"/>
    </location>
</feature>
<keyword evidence="6" id="KW-1185">Reference proteome</keyword>
<dbReference type="InterPro" id="IPR001507">
    <property type="entry name" value="ZP_dom"/>
</dbReference>
<keyword evidence="3" id="KW-0812">Transmembrane</keyword>
<proteinExistence type="predicted"/>
<dbReference type="InterPro" id="IPR056953">
    <property type="entry name" value="CUT_N"/>
</dbReference>
<dbReference type="EMBL" id="UYRT01009467">
    <property type="protein sequence ID" value="VDK47480.1"/>
    <property type="molecule type" value="Genomic_DNA"/>
</dbReference>
<accession>A0A183D7W5</accession>
<evidence type="ECO:0000256" key="2">
    <source>
        <dbReference type="ARBA" id="ARBA00022729"/>
    </source>
</evidence>
<evidence type="ECO:0000259" key="4">
    <source>
        <dbReference type="PROSITE" id="PS51034"/>
    </source>
</evidence>
<dbReference type="InterPro" id="IPR051962">
    <property type="entry name" value="Cuticlin"/>
</dbReference>
<dbReference type="WBParaSite" id="GPUH_0000481301-mRNA-1">
    <property type="protein sequence ID" value="GPUH_0000481301-mRNA-1"/>
    <property type="gene ID" value="GPUH_0000481301"/>
</dbReference>
<evidence type="ECO:0000256" key="1">
    <source>
        <dbReference type="ARBA" id="ARBA00022460"/>
    </source>
</evidence>
<dbReference type="PANTHER" id="PTHR22907">
    <property type="entry name" value="GH04558P"/>
    <property type="match status" value="1"/>
</dbReference>
<reference evidence="7" key="1">
    <citation type="submission" date="2016-06" db="UniProtKB">
        <authorList>
            <consortium name="WormBaseParasite"/>
        </authorList>
    </citation>
    <scope>IDENTIFICATION</scope>
</reference>
<keyword evidence="3" id="KW-1133">Transmembrane helix</keyword>
<keyword evidence="2" id="KW-0732">Signal</keyword>
<keyword evidence="1" id="KW-0193">Cuticle</keyword>
<dbReference type="GO" id="GO:0042302">
    <property type="term" value="F:structural constituent of cuticle"/>
    <property type="evidence" value="ECO:0007669"/>
    <property type="project" value="UniProtKB-KW"/>
</dbReference>
<keyword evidence="3" id="KW-0472">Membrane</keyword>
<dbReference type="PROSITE" id="PS51034">
    <property type="entry name" value="ZP_2"/>
    <property type="match status" value="1"/>
</dbReference>
<dbReference type="AlphaFoldDB" id="A0A183D7W5"/>
<dbReference type="Pfam" id="PF25057">
    <property type="entry name" value="CUT_N"/>
    <property type="match status" value="1"/>
</dbReference>
<reference evidence="5 6" key="2">
    <citation type="submission" date="2018-11" db="EMBL/GenBank/DDBJ databases">
        <authorList>
            <consortium name="Pathogen Informatics"/>
        </authorList>
    </citation>
    <scope>NUCLEOTIDE SEQUENCE [LARGE SCALE GENOMIC DNA]</scope>
</reference>
<organism evidence="7">
    <name type="scientific">Gongylonema pulchrum</name>
    <dbReference type="NCBI Taxonomy" id="637853"/>
    <lineage>
        <taxon>Eukaryota</taxon>
        <taxon>Metazoa</taxon>
        <taxon>Ecdysozoa</taxon>
        <taxon>Nematoda</taxon>
        <taxon>Chromadorea</taxon>
        <taxon>Rhabditida</taxon>
        <taxon>Spirurina</taxon>
        <taxon>Spiruromorpha</taxon>
        <taxon>Spiruroidea</taxon>
        <taxon>Gongylonematidae</taxon>
        <taxon>Gongylonema</taxon>
    </lineage>
</organism>
<sequence length="176" mass="19456">MPGTTTTYRRDGAHLFYYILTVLLATPWLLAIPLDNGIIGEPELECGPVSIALTFATLNSFHGHVYVKGRFEEPGCRSDGTGEKSAGLTLPFSTCGILRERSLSPRGIFASATIIITFHPYFLTKVDRAFNVKCFYMEADKVYHHTISTFIPAGNNNSNNINMATVIMTLTTPMSW</sequence>
<dbReference type="OrthoDB" id="5864164at2759"/>
<evidence type="ECO:0000313" key="7">
    <source>
        <dbReference type="WBParaSite" id="GPUH_0000481301-mRNA-1"/>
    </source>
</evidence>